<evidence type="ECO:0000313" key="2">
    <source>
        <dbReference type="Proteomes" id="UP000887013"/>
    </source>
</evidence>
<evidence type="ECO:0000313" key="1">
    <source>
        <dbReference type="EMBL" id="GFT38147.1"/>
    </source>
</evidence>
<dbReference type="OrthoDB" id="6437091at2759"/>
<organism evidence="1 2">
    <name type="scientific">Nephila pilipes</name>
    <name type="common">Giant wood spider</name>
    <name type="synonym">Nephila maculata</name>
    <dbReference type="NCBI Taxonomy" id="299642"/>
    <lineage>
        <taxon>Eukaryota</taxon>
        <taxon>Metazoa</taxon>
        <taxon>Ecdysozoa</taxon>
        <taxon>Arthropoda</taxon>
        <taxon>Chelicerata</taxon>
        <taxon>Arachnida</taxon>
        <taxon>Araneae</taxon>
        <taxon>Araneomorphae</taxon>
        <taxon>Entelegynae</taxon>
        <taxon>Araneoidea</taxon>
        <taxon>Nephilidae</taxon>
        <taxon>Nephila</taxon>
    </lineage>
</organism>
<gene>
    <name evidence="1" type="ORF">NPIL_686291</name>
</gene>
<reference evidence="1" key="1">
    <citation type="submission" date="2020-08" db="EMBL/GenBank/DDBJ databases">
        <title>Multicomponent nature underlies the extraordinary mechanical properties of spider dragline silk.</title>
        <authorList>
            <person name="Kono N."/>
            <person name="Nakamura H."/>
            <person name="Mori M."/>
            <person name="Yoshida Y."/>
            <person name="Ohtoshi R."/>
            <person name="Malay A.D."/>
            <person name="Moran D.A.P."/>
            <person name="Tomita M."/>
            <person name="Numata K."/>
            <person name="Arakawa K."/>
        </authorList>
    </citation>
    <scope>NUCLEOTIDE SEQUENCE</scope>
</reference>
<dbReference type="Proteomes" id="UP000887013">
    <property type="component" value="Unassembled WGS sequence"/>
</dbReference>
<comment type="caution">
    <text evidence="1">The sequence shown here is derived from an EMBL/GenBank/DDBJ whole genome shotgun (WGS) entry which is preliminary data.</text>
</comment>
<proteinExistence type="predicted"/>
<dbReference type="AlphaFoldDB" id="A0A8X6TS10"/>
<dbReference type="EMBL" id="BMAW01014260">
    <property type="protein sequence ID" value="GFT38147.1"/>
    <property type="molecule type" value="Genomic_DNA"/>
</dbReference>
<protein>
    <submittedName>
        <fullName evidence="1">Uncharacterized protein</fullName>
    </submittedName>
</protein>
<keyword evidence="2" id="KW-1185">Reference proteome</keyword>
<accession>A0A8X6TS10</accession>
<name>A0A8X6TS10_NEPPI</name>
<sequence length="105" mass="12321">MSRRKQAKPRSLKRELDSVVFDDESTQDTLTFTDTKLSSPTEQLEVSSIVCIKFYIEFNGCDNLVLEAVEMNLHIETSKHDFTKYCHWDQLFLLELDLRLQMVNC</sequence>